<dbReference type="Proteomes" id="UP001597343">
    <property type="component" value="Unassembled WGS sequence"/>
</dbReference>
<evidence type="ECO:0000313" key="2">
    <source>
        <dbReference type="Proteomes" id="UP001597343"/>
    </source>
</evidence>
<organism evidence="1 2">
    <name type="scientific">Tumebacillus lipolyticus</name>
    <dbReference type="NCBI Taxonomy" id="1280370"/>
    <lineage>
        <taxon>Bacteria</taxon>
        <taxon>Bacillati</taxon>
        <taxon>Bacillota</taxon>
        <taxon>Bacilli</taxon>
        <taxon>Bacillales</taxon>
        <taxon>Alicyclobacillaceae</taxon>
        <taxon>Tumebacillus</taxon>
    </lineage>
</organism>
<protein>
    <submittedName>
        <fullName evidence="1">DUF5677 domain-containing protein</fullName>
    </submittedName>
</protein>
<keyword evidence="2" id="KW-1185">Reference proteome</keyword>
<dbReference type="RefSeq" id="WP_386049778.1">
    <property type="nucleotide sequence ID" value="NZ_JBHUIO010000024.1"/>
</dbReference>
<reference evidence="2" key="1">
    <citation type="journal article" date="2019" name="Int. J. Syst. Evol. Microbiol.">
        <title>The Global Catalogue of Microorganisms (GCM) 10K type strain sequencing project: providing services to taxonomists for standard genome sequencing and annotation.</title>
        <authorList>
            <consortium name="The Broad Institute Genomics Platform"/>
            <consortium name="The Broad Institute Genome Sequencing Center for Infectious Disease"/>
            <person name="Wu L."/>
            <person name="Ma J."/>
        </authorList>
    </citation>
    <scope>NUCLEOTIDE SEQUENCE [LARGE SCALE GENOMIC DNA]</scope>
    <source>
        <strain evidence="2">CGMCC 1.13574</strain>
    </source>
</reference>
<sequence>MTEKSLSEQLFEEEYVRAIDQQLKEFVLENKDVFQAAFIKDREKAIPHTQVLDKMYSFILLCFTENLFETSHEAEKLFLAKIVSNIHGVRMLLDSGCPSEALMVTRGLLECYILLKYMNTKFDKYADLYVNHSLYERYFRARNNAHDYTTEHLVEFRRDYDKVKDHYVEKKPWYYKVLQRDLLEKYGRNRSNKPKKKPSLMNMAELVGLIESYKIDYNIYSVPVHASSSMQFLHVREGDYWLAPNFDERIIDSIVYSTFNYAYKSLDLVLKREVKGKTELYRTYLSYLWAKVTENVKPNYVE</sequence>
<comment type="caution">
    <text evidence="1">The sequence shown here is derived from an EMBL/GenBank/DDBJ whole genome shotgun (WGS) entry which is preliminary data.</text>
</comment>
<evidence type="ECO:0000313" key="1">
    <source>
        <dbReference type="EMBL" id="MFD2172393.1"/>
    </source>
</evidence>
<dbReference type="EMBL" id="JBHUIO010000024">
    <property type="protein sequence ID" value="MFD2172393.1"/>
    <property type="molecule type" value="Genomic_DNA"/>
</dbReference>
<proteinExistence type="predicted"/>
<name>A0ABW5A4Q7_9BACL</name>
<accession>A0ABW5A4Q7</accession>
<dbReference type="Pfam" id="PF18928">
    <property type="entry name" value="DUF5677"/>
    <property type="match status" value="1"/>
</dbReference>
<dbReference type="InterPro" id="IPR043733">
    <property type="entry name" value="DUF5677"/>
</dbReference>
<gene>
    <name evidence="1" type="ORF">ACFSOY_20830</name>
</gene>